<dbReference type="EMBL" id="JARBHB010000005">
    <property type="protein sequence ID" value="KAJ8883606.1"/>
    <property type="molecule type" value="Genomic_DNA"/>
</dbReference>
<keyword evidence="3" id="KW-1185">Reference proteome</keyword>
<protein>
    <recommendedName>
        <fullName evidence="1">DUF7869 domain-containing protein</fullName>
    </recommendedName>
</protein>
<dbReference type="PANTHER" id="PTHR34415:SF1">
    <property type="entry name" value="INTEGRASE CATALYTIC DOMAIN-CONTAINING PROTEIN"/>
    <property type="match status" value="1"/>
</dbReference>
<evidence type="ECO:0000313" key="3">
    <source>
        <dbReference type="Proteomes" id="UP001159363"/>
    </source>
</evidence>
<accession>A0ABQ9HGZ5</accession>
<organism evidence="2 3">
    <name type="scientific">Dryococelus australis</name>
    <dbReference type="NCBI Taxonomy" id="614101"/>
    <lineage>
        <taxon>Eukaryota</taxon>
        <taxon>Metazoa</taxon>
        <taxon>Ecdysozoa</taxon>
        <taxon>Arthropoda</taxon>
        <taxon>Hexapoda</taxon>
        <taxon>Insecta</taxon>
        <taxon>Pterygota</taxon>
        <taxon>Neoptera</taxon>
        <taxon>Polyneoptera</taxon>
        <taxon>Phasmatodea</taxon>
        <taxon>Verophasmatodea</taxon>
        <taxon>Anareolatae</taxon>
        <taxon>Phasmatidae</taxon>
        <taxon>Eurycanthinae</taxon>
        <taxon>Dryococelus</taxon>
    </lineage>
</organism>
<evidence type="ECO:0000313" key="2">
    <source>
        <dbReference type="EMBL" id="KAJ8883606.1"/>
    </source>
</evidence>
<gene>
    <name evidence="2" type="ORF">PR048_015450</name>
</gene>
<dbReference type="Pfam" id="PF25273">
    <property type="entry name" value="DUF7869"/>
    <property type="match status" value="1"/>
</dbReference>
<dbReference type="InterPro" id="IPR057191">
    <property type="entry name" value="DUF7869"/>
</dbReference>
<sequence length="164" mass="19530">MFVWNELVAKRGSSEVTSCILKYIELHFEQLRAGEIRRLVVWSGCCIAQNNNWWCIALYDYLIVKKYFTSIDQKFLVSGHSFLPCDRDFALIERRKNKSTVYHRKQWLEIIVNANPAFHAYYIDKEDFIDLSDIEGMFKMQPGFKIRSFHWIQFSSEEPNTVRT</sequence>
<evidence type="ECO:0000259" key="1">
    <source>
        <dbReference type="Pfam" id="PF25273"/>
    </source>
</evidence>
<name>A0ABQ9HGZ5_9NEOP</name>
<proteinExistence type="predicted"/>
<dbReference type="Proteomes" id="UP001159363">
    <property type="component" value="Chromosome 4"/>
</dbReference>
<dbReference type="PANTHER" id="PTHR34415">
    <property type="entry name" value="INTEGRASE CATALYTIC DOMAIN-CONTAINING PROTEIN"/>
    <property type="match status" value="1"/>
</dbReference>
<reference evidence="2 3" key="1">
    <citation type="submission" date="2023-02" db="EMBL/GenBank/DDBJ databases">
        <title>LHISI_Scaffold_Assembly.</title>
        <authorList>
            <person name="Stuart O.P."/>
            <person name="Cleave R."/>
            <person name="Magrath M.J.L."/>
            <person name="Mikheyev A.S."/>
        </authorList>
    </citation>
    <scope>NUCLEOTIDE SEQUENCE [LARGE SCALE GENOMIC DNA]</scope>
    <source>
        <strain evidence="2">Daus_M_001</strain>
        <tissue evidence="2">Leg muscle</tissue>
    </source>
</reference>
<feature type="domain" description="DUF7869" evidence="1">
    <location>
        <begin position="16"/>
        <end position="116"/>
    </location>
</feature>
<comment type="caution">
    <text evidence="2">The sequence shown here is derived from an EMBL/GenBank/DDBJ whole genome shotgun (WGS) entry which is preliminary data.</text>
</comment>